<evidence type="ECO:0008006" key="3">
    <source>
        <dbReference type="Google" id="ProtNLM"/>
    </source>
</evidence>
<dbReference type="EMBL" id="AM263198">
    <property type="protein sequence ID" value="CAK20498.1"/>
    <property type="molecule type" value="Genomic_DNA"/>
</dbReference>
<dbReference type="KEGG" id="lwe:lwe1080"/>
<gene>
    <name evidence="1" type="ordered locus">lwe1080</name>
</gene>
<dbReference type="AlphaFoldDB" id="A0AHL6"/>
<dbReference type="OrthoDB" id="515110at2"/>
<evidence type="ECO:0000313" key="1">
    <source>
        <dbReference type="EMBL" id="CAK20498.1"/>
    </source>
</evidence>
<reference evidence="1 2" key="1">
    <citation type="journal article" date="2006" name="J. Bacteriol.">
        <title>Whole-genome sequence of Listeria welshimeri reveals common steps in genome reduction with Listeria innocua as compared to Listeria monocytogenes.</title>
        <authorList>
            <person name="Hain T."/>
            <person name="Steinweg C."/>
            <person name="Kuenne C.T."/>
            <person name="Billion A."/>
            <person name="Ghai R."/>
            <person name="Chatterjee S.S."/>
            <person name="Domann E."/>
            <person name="Kaerst U."/>
            <person name="Goesmann A."/>
            <person name="Bekel T."/>
            <person name="Bartels D."/>
            <person name="Kaiser O."/>
            <person name="Meyer F."/>
            <person name="Puehler A."/>
            <person name="Weisshaar B."/>
            <person name="Wehland J."/>
            <person name="Liang C."/>
            <person name="Dandekar T."/>
            <person name="Lampidis R."/>
            <person name="Kreft J."/>
            <person name="Goebel W."/>
            <person name="Chakraborty T."/>
        </authorList>
    </citation>
    <scope>NUCLEOTIDE SEQUENCE [LARGE SCALE GENOMIC DNA]</scope>
    <source>
        <strain evidence="2">ATCC 35897 / DSM 20650 / CIP 8149 / NCTC 11857 / SLCC 5334 / V8</strain>
    </source>
</reference>
<name>A0AHL6_LISW6</name>
<protein>
    <recommendedName>
        <fullName evidence="3">Knr4/Smi1-like domain-containing protein</fullName>
    </recommendedName>
</protein>
<dbReference type="GeneID" id="61188964"/>
<accession>A0AHL6</accession>
<sequence length="164" mass="18964">MFYEKNIDNLKRIWEEKGYDCEPYSDKEITDVIKRIGKLPMMLVEYYKKIGIIDGQEEHSLSVLPLDELCIVKDGDEDFLIYATEMEAACDYAISLKDIEKDNPVIYCSGEGYSEFNSDPDMNYIIGTDDALDKSAYNNTSSLLASFWMFLTNEVEEEFDFEAE</sequence>
<organism evidence="1 2">
    <name type="scientific">Listeria welshimeri serovar 6b (strain ATCC 35897 / DSM 20650 / CCUG 15529 / CIP 8149 / NCTC 11857 / SLCC 5334 / V8)</name>
    <dbReference type="NCBI Taxonomy" id="386043"/>
    <lineage>
        <taxon>Bacteria</taxon>
        <taxon>Bacillati</taxon>
        <taxon>Bacillota</taxon>
        <taxon>Bacilli</taxon>
        <taxon>Bacillales</taxon>
        <taxon>Listeriaceae</taxon>
        <taxon>Listeria</taxon>
    </lineage>
</organism>
<evidence type="ECO:0000313" key="2">
    <source>
        <dbReference type="Proteomes" id="UP000000779"/>
    </source>
</evidence>
<dbReference type="RefSeq" id="WP_011701901.1">
    <property type="nucleotide sequence ID" value="NC_008555.1"/>
</dbReference>
<dbReference type="HOGENOM" id="CLU_1617013_0_0_9"/>
<dbReference type="Proteomes" id="UP000000779">
    <property type="component" value="Chromosome"/>
</dbReference>
<proteinExistence type="predicted"/>